<name>X1EK17_9ZZZZ</name>
<proteinExistence type="predicted"/>
<gene>
    <name evidence="1" type="ORF">S01H4_55153</name>
</gene>
<protein>
    <submittedName>
        <fullName evidence="1">Uncharacterized protein</fullName>
    </submittedName>
</protein>
<comment type="caution">
    <text evidence="1">The sequence shown here is derived from an EMBL/GenBank/DDBJ whole genome shotgun (WGS) entry which is preliminary data.</text>
</comment>
<reference evidence="1" key="1">
    <citation type="journal article" date="2014" name="Front. Microbiol.">
        <title>High frequency of phylogenetically diverse reductive dehalogenase-homologous genes in deep subseafloor sedimentary metagenomes.</title>
        <authorList>
            <person name="Kawai M."/>
            <person name="Futagami T."/>
            <person name="Toyoda A."/>
            <person name="Takaki Y."/>
            <person name="Nishi S."/>
            <person name="Hori S."/>
            <person name="Arai W."/>
            <person name="Tsubouchi T."/>
            <person name="Morono Y."/>
            <person name="Uchiyama I."/>
            <person name="Ito T."/>
            <person name="Fujiyama A."/>
            <person name="Inagaki F."/>
            <person name="Takami H."/>
        </authorList>
    </citation>
    <scope>NUCLEOTIDE SEQUENCE</scope>
    <source>
        <strain evidence="1">Expedition CK06-06</strain>
    </source>
</reference>
<dbReference type="AlphaFoldDB" id="X1EK17"/>
<dbReference type="EMBL" id="BART01031802">
    <property type="protein sequence ID" value="GAH17449.1"/>
    <property type="molecule type" value="Genomic_DNA"/>
</dbReference>
<organism evidence="1">
    <name type="scientific">marine sediment metagenome</name>
    <dbReference type="NCBI Taxonomy" id="412755"/>
    <lineage>
        <taxon>unclassified sequences</taxon>
        <taxon>metagenomes</taxon>
        <taxon>ecological metagenomes</taxon>
    </lineage>
</organism>
<accession>X1EK17</accession>
<evidence type="ECO:0000313" key="1">
    <source>
        <dbReference type="EMBL" id="GAH17449.1"/>
    </source>
</evidence>
<sequence length="48" mass="5859">MVEKRDKKEKAYKKGKEKMPSSINIWGIAGRQEIMDMRRLWQLRIPRK</sequence>